<feature type="transmembrane region" description="Helical" evidence="1">
    <location>
        <begin position="49"/>
        <end position="67"/>
    </location>
</feature>
<protein>
    <submittedName>
        <fullName evidence="2">Uncharacterized protein</fullName>
    </submittedName>
</protein>
<organism evidence="2">
    <name type="scientific">mine drainage metagenome</name>
    <dbReference type="NCBI Taxonomy" id="410659"/>
    <lineage>
        <taxon>unclassified sequences</taxon>
        <taxon>metagenomes</taxon>
        <taxon>ecological metagenomes</taxon>
    </lineage>
</organism>
<feature type="transmembrane region" description="Helical" evidence="1">
    <location>
        <begin position="162"/>
        <end position="183"/>
    </location>
</feature>
<feature type="transmembrane region" description="Helical" evidence="1">
    <location>
        <begin position="74"/>
        <end position="91"/>
    </location>
</feature>
<evidence type="ECO:0000256" key="1">
    <source>
        <dbReference type="SAM" id="Phobius"/>
    </source>
</evidence>
<keyword evidence="1" id="KW-0472">Membrane</keyword>
<keyword evidence="1" id="KW-1133">Transmembrane helix</keyword>
<feature type="transmembrane region" description="Helical" evidence="1">
    <location>
        <begin position="103"/>
        <end position="124"/>
    </location>
</feature>
<comment type="caution">
    <text evidence="2">The sequence shown here is derived from an EMBL/GenBank/DDBJ whole genome shotgun (WGS) entry which is preliminary data.</text>
</comment>
<sequence>MVTVVLARVMLGVRLRTADRVAVVAVVGALTVLALAAGEQPATAPPSGFTGIVLGAAVVLAVGVAVAHRAGGAVLLATLGGLGYSGAALAARGAHGGTTGWQVLLQPLALAIAVFGVAGALAFVRSLETGAVGPAMALISVIEVVVPGAVGLLVLGDGVRSGWVVPAAAAVVVALAGCVVLAGSPGQRATA</sequence>
<proteinExistence type="predicted"/>
<feature type="transmembrane region" description="Helical" evidence="1">
    <location>
        <begin position="21"/>
        <end position="37"/>
    </location>
</feature>
<reference evidence="2" key="1">
    <citation type="submission" date="2016-10" db="EMBL/GenBank/DDBJ databases">
        <title>Sequence of Gallionella enrichment culture.</title>
        <authorList>
            <person name="Poehlein A."/>
            <person name="Muehling M."/>
            <person name="Daniel R."/>
        </authorList>
    </citation>
    <scope>NUCLEOTIDE SEQUENCE</scope>
</reference>
<gene>
    <name evidence="2" type="ORF">GALL_411710</name>
</gene>
<dbReference type="AlphaFoldDB" id="A0A1J5Q0E1"/>
<name>A0A1J5Q0E1_9ZZZZ</name>
<feature type="transmembrane region" description="Helical" evidence="1">
    <location>
        <begin position="136"/>
        <end position="156"/>
    </location>
</feature>
<dbReference type="EMBL" id="MLJW01001686">
    <property type="protein sequence ID" value="OIQ77142.1"/>
    <property type="molecule type" value="Genomic_DNA"/>
</dbReference>
<accession>A0A1J5Q0E1</accession>
<evidence type="ECO:0000313" key="2">
    <source>
        <dbReference type="EMBL" id="OIQ77142.1"/>
    </source>
</evidence>
<keyword evidence="1" id="KW-0812">Transmembrane</keyword>